<accession>A0A8X6H899</accession>
<proteinExistence type="predicted"/>
<dbReference type="Proteomes" id="UP000887116">
    <property type="component" value="Unassembled WGS sequence"/>
</dbReference>
<name>A0A8X6H899_TRICU</name>
<dbReference type="OrthoDB" id="10477691at2759"/>
<gene>
    <name evidence="1" type="ORF">TNCT_535321</name>
</gene>
<protein>
    <submittedName>
        <fullName evidence="1">Uncharacterized protein</fullName>
    </submittedName>
</protein>
<sequence length="85" mass="10097">MKPQNPLENELAYYLLLRLVGYQSCLRPREDFHNMWPHLLGRSPRLVFLIFTAWRSTIRRRRSETACWDPPLVGLGVERGRKFGL</sequence>
<dbReference type="EMBL" id="BMAO01037448">
    <property type="protein sequence ID" value="GFR17808.1"/>
    <property type="molecule type" value="Genomic_DNA"/>
</dbReference>
<organism evidence="1 2">
    <name type="scientific">Trichonephila clavata</name>
    <name type="common">Joro spider</name>
    <name type="synonym">Nephila clavata</name>
    <dbReference type="NCBI Taxonomy" id="2740835"/>
    <lineage>
        <taxon>Eukaryota</taxon>
        <taxon>Metazoa</taxon>
        <taxon>Ecdysozoa</taxon>
        <taxon>Arthropoda</taxon>
        <taxon>Chelicerata</taxon>
        <taxon>Arachnida</taxon>
        <taxon>Araneae</taxon>
        <taxon>Araneomorphae</taxon>
        <taxon>Entelegynae</taxon>
        <taxon>Araneoidea</taxon>
        <taxon>Nephilidae</taxon>
        <taxon>Trichonephila</taxon>
    </lineage>
</organism>
<keyword evidence="2" id="KW-1185">Reference proteome</keyword>
<reference evidence="1" key="1">
    <citation type="submission" date="2020-07" db="EMBL/GenBank/DDBJ databases">
        <title>Multicomponent nature underlies the extraordinary mechanical properties of spider dragline silk.</title>
        <authorList>
            <person name="Kono N."/>
            <person name="Nakamura H."/>
            <person name="Mori M."/>
            <person name="Yoshida Y."/>
            <person name="Ohtoshi R."/>
            <person name="Malay A.D."/>
            <person name="Moran D.A.P."/>
            <person name="Tomita M."/>
            <person name="Numata K."/>
            <person name="Arakawa K."/>
        </authorList>
    </citation>
    <scope>NUCLEOTIDE SEQUENCE</scope>
</reference>
<evidence type="ECO:0000313" key="1">
    <source>
        <dbReference type="EMBL" id="GFR17808.1"/>
    </source>
</evidence>
<dbReference type="AlphaFoldDB" id="A0A8X6H899"/>
<comment type="caution">
    <text evidence="1">The sequence shown here is derived from an EMBL/GenBank/DDBJ whole genome shotgun (WGS) entry which is preliminary data.</text>
</comment>
<evidence type="ECO:0000313" key="2">
    <source>
        <dbReference type="Proteomes" id="UP000887116"/>
    </source>
</evidence>